<reference evidence="4 5" key="1">
    <citation type="journal article" date="2024" name="J Genomics">
        <title>Draft genome sequencing and assembly of Favolaschia claudopus CIRM-BRFM 2984 isolated from oak limbs.</title>
        <authorList>
            <person name="Navarro D."/>
            <person name="Drula E."/>
            <person name="Chaduli D."/>
            <person name="Cazenave R."/>
            <person name="Ahrendt S."/>
            <person name="Wang J."/>
            <person name="Lipzen A."/>
            <person name="Daum C."/>
            <person name="Barry K."/>
            <person name="Grigoriev I.V."/>
            <person name="Favel A."/>
            <person name="Rosso M.N."/>
            <person name="Martin F."/>
        </authorList>
    </citation>
    <scope>NUCLEOTIDE SEQUENCE [LARGE SCALE GENOMIC DNA]</scope>
    <source>
        <strain evidence="4 5">CIRM-BRFM 2984</strain>
    </source>
</reference>
<evidence type="ECO:0000256" key="1">
    <source>
        <dbReference type="ARBA" id="ARBA00022741"/>
    </source>
</evidence>
<name>A0AAV9ZZF9_9AGAR</name>
<keyword evidence="4" id="KW-0808">Transferase</keyword>
<feature type="non-terminal residue" evidence="4">
    <location>
        <position position="1"/>
    </location>
</feature>
<comment type="caution">
    <text evidence="4">The sequence shown here is derived from an EMBL/GenBank/DDBJ whole genome shotgun (WGS) entry which is preliminary data.</text>
</comment>
<dbReference type="Proteomes" id="UP001362999">
    <property type="component" value="Unassembled WGS sequence"/>
</dbReference>
<evidence type="ECO:0000313" key="4">
    <source>
        <dbReference type="EMBL" id="KAK6996516.1"/>
    </source>
</evidence>
<keyword evidence="2" id="KW-0067">ATP-binding</keyword>
<dbReference type="Gene3D" id="3.30.70.890">
    <property type="entry name" value="GHMP kinase, C-terminal domain"/>
    <property type="match status" value="1"/>
</dbReference>
<keyword evidence="4" id="KW-0418">Kinase</keyword>
<accession>A0AAV9ZZF9</accession>
<dbReference type="InterPro" id="IPR013750">
    <property type="entry name" value="GHMP_kinase_C_dom"/>
</dbReference>
<evidence type="ECO:0000256" key="2">
    <source>
        <dbReference type="ARBA" id="ARBA00022840"/>
    </source>
</evidence>
<keyword evidence="5" id="KW-1185">Reference proteome</keyword>
<protein>
    <submittedName>
        <fullName evidence="4">GHMP kinase</fullName>
    </submittedName>
</protein>
<dbReference type="InterPro" id="IPR036554">
    <property type="entry name" value="GHMP_kinase_C_sf"/>
</dbReference>
<evidence type="ECO:0000259" key="3">
    <source>
        <dbReference type="Pfam" id="PF08544"/>
    </source>
</evidence>
<dbReference type="GO" id="GO:0006012">
    <property type="term" value="P:galactose metabolic process"/>
    <property type="evidence" value="ECO:0007669"/>
    <property type="project" value="TreeGrafter"/>
</dbReference>
<dbReference type="EMBL" id="JAWWNJ010000097">
    <property type="protein sequence ID" value="KAK6996516.1"/>
    <property type="molecule type" value="Genomic_DNA"/>
</dbReference>
<gene>
    <name evidence="4" type="ORF">R3P38DRAFT_2565584</name>
</gene>
<dbReference type="GO" id="GO:0005829">
    <property type="term" value="C:cytosol"/>
    <property type="evidence" value="ECO:0007669"/>
    <property type="project" value="TreeGrafter"/>
</dbReference>
<dbReference type="PANTHER" id="PTHR10457:SF7">
    <property type="entry name" value="GALACTOKINASE-RELATED"/>
    <property type="match status" value="1"/>
</dbReference>
<keyword evidence="1" id="KW-0547">Nucleotide-binding</keyword>
<sequence length="148" mass="15750">KLYKRAKHVYSEALRVLQFRKLCLDTAASSSSSSSADVLAQLGQLMNDSQASCAADFQCSCPELDQLTGIAREAGALGSRLTGAGWGGCTVSLIPEAQVDAFIKKVAETYPPYKGLQGEALSEVIFATRPSVGACGELSLFVLNRPFR</sequence>
<dbReference type="SUPFAM" id="SSF55060">
    <property type="entry name" value="GHMP Kinase, C-terminal domain"/>
    <property type="match status" value="1"/>
</dbReference>
<dbReference type="PANTHER" id="PTHR10457">
    <property type="entry name" value="MEVALONATE KINASE/GALACTOKINASE"/>
    <property type="match status" value="1"/>
</dbReference>
<evidence type="ECO:0000313" key="5">
    <source>
        <dbReference type="Proteomes" id="UP001362999"/>
    </source>
</evidence>
<dbReference type="Pfam" id="PF08544">
    <property type="entry name" value="GHMP_kinases_C"/>
    <property type="match status" value="1"/>
</dbReference>
<organism evidence="4 5">
    <name type="scientific">Favolaschia claudopus</name>
    <dbReference type="NCBI Taxonomy" id="2862362"/>
    <lineage>
        <taxon>Eukaryota</taxon>
        <taxon>Fungi</taxon>
        <taxon>Dikarya</taxon>
        <taxon>Basidiomycota</taxon>
        <taxon>Agaricomycotina</taxon>
        <taxon>Agaricomycetes</taxon>
        <taxon>Agaricomycetidae</taxon>
        <taxon>Agaricales</taxon>
        <taxon>Marasmiineae</taxon>
        <taxon>Mycenaceae</taxon>
        <taxon>Favolaschia</taxon>
    </lineage>
</organism>
<feature type="domain" description="GHMP kinase C-terminal" evidence="3">
    <location>
        <begin position="39"/>
        <end position="111"/>
    </location>
</feature>
<dbReference type="GO" id="GO:0005524">
    <property type="term" value="F:ATP binding"/>
    <property type="evidence" value="ECO:0007669"/>
    <property type="project" value="UniProtKB-KW"/>
</dbReference>
<proteinExistence type="predicted"/>
<dbReference type="GO" id="GO:0004335">
    <property type="term" value="F:galactokinase activity"/>
    <property type="evidence" value="ECO:0007669"/>
    <property type="project" value="TreeGrafter"/>
</dbReference>
<dbReference type="AlphaFoldDB" id="A0AAV9ZZF9"/>